<accession>A0A3B0YQU3</accession>
<protein>
    <recommendedName>
        <fullName evidence="2">Phospholipid ABC transporter shuttle protein MlaC</fullName>
    </recommendedName>
</protein>
<name>A0A3B0YQU3_9ZZZZ</name>
<dbReference type="PIRSF" id="PIRSF004649">
    <property type="entry name" value="MlaC"/>
    <property type="match status" value="1"/>
</dbReference>
<dbReference type="Gene3D" id="3.10.450.710">
    <property type="entry name" value="Tgt2/MlaC"/>
    <property type="match status" value="1"/>
</dbReference>
<dbReference type="InterPro" id="IPR008869">
    <property type="entry name" value="MlaC/ttg2D"/>
</dbReference>
<proteinExistence type="predicted"/>
<organism evidence="1">
    <name type="scientific">hydrothermal vent metagenome</name>
    <dbReference type="NCBI Taxonomy" id="652676"/>
    <lineage>
        <taxon>unclassified sequences</taxon>
        <taxon>metagenomes</taxon>
        <taxon>ecological metagenomes</taxon>
    </lineage>
</organism>
<gene>
    <name evidence="1" type="ORF">MNBD_GAMMA13-81</name>
</gene>
<dbReference type="PANTHER" id="PTHR36573:SF1">
    <property type="entry name" value="INTERMEMBRANE PHOSPHOLIPID TRANSPORT SYSTEM BINDING PROTEIN MLAC"/>
    <property type="match status" value="1"/>
</dbReference>
<sequence length="200" mass="23052">MNTCVSIKTFYPGGLLTILLLLPALCFATTPTEYLRGTIGQVMAVLHESDTDNTTKREKIRAVISERFDYRAMSQRALARNWKKASADERQRFVDLFARMMQNTYLVMVEEYNDQTVEYGDETIRKQKYAQVKTLIVDAGKRIPVNYKLRLKDGEWLVYDVVIEGVSMISNYRSSYQQIVKREGIQGLITRLETKLASSQ</sequence>
<dbReference type="InterPro" id="IPR042245">
    <property type="entry name" value="Tgt2/MlaC_sf"/>
</dbReference>
<dbReference type="PANTHER" id="PTHR36573">
    <property type="entry name" value="INTERMEMBRANE PHOSPHOLIPID TRANSPORT SYSTEM BINDING PROTEIN MLAC"/>
    <property type="match status" value="1"/>
</dbReference>
<evidence type="ECO:0008006" key="2">
    <source>
        <dbReference type="Google" id="ProtNLM"/>
    </source>
</evidence>
<dbReference type="Pfam" id="PF05494">
    <property type="entry name" value="MlaC"/>
    <property type="match status" value="1"/>
</dbReference>
<evidence type="ECO:0000313" key="1">
    <source>
        <dbReference type="EMBL" id="VAW83275.1"/>
    </source>
</evidence>
<reference evidence="1" key="1">
    <citation type="submission" date="2018-06" db="EMBL/GenBank/DDBJ databases">
        <authorList>
            <person name="Zhirakovskaya E."/>
        </authorList>
    </citation>
    <scope>NUCLEOTIDE SEQUENCE</scope>
</reference>
<dbReference type="AlphaFoldDB" id="A0A3B0YQU3"/>
<dbReference type="EMBL" id="UOFK01000359">
    <property type="protein sequence ID" value="VAW83275.1"/>
    <property type="molecule type" value="Genomic_DNA"/>
</dbReference>